<evidence type="ECO:0000256" key="1">
    <source>
        <dbReference type="SAM" id="SignalP"/>
    </source>
</evidence>
<evidence type="ECO:0000313" key="3">
    <source>
        <dbReference type="EMBL" id="MDK3020222.1"/>
    </source>
</evidence>
<evidence type="ECO:0000259" key="2">
    <source>
        <dbReference type="Pfam" id="PF03724"/>
    </source>
</evidence>
<keyword evidence="1" id="KW-0732">Signal</keyword>
<dbReference type="Gene3D" id="2.40.128.270">
    <property type="match status" value="1"/>
</dbReference>
<dbReference type="PANTHER" id="PTHR35535:SF1">
    <property type="entry name" value="HEAT SHOCK PROTEIN HSLJ"/>
    <property type="match status" value="1"/>
</dbReference>
<name>A0ABT7F6J1_9RHOB</name>
<feature type="chain" id="PRO_5047256505" evidence="1">
    <location>
        <begin position="18"/>
        <end position="128"/>
    </location>
</feature>
<dbReference type="InterPro" id="IPR005184">
    <property type="entry name" value="DUF306_Meta_HslJ"/>
</dbReference>
<gene>
    <name evidence="3" type="ORF">QO033_21275</name>
</gene>
<dbReference type="Proteomes" id="UP001243757">
    <property type="component" value="Unassembled WGS sequence"/>
</dbReference>
<dbReference type="InterPro" id="IPR038670">
    <property type="entry name" value="HslJ-like_sf"/>
</dbReference>
<dbReference type="EMBL" id="JASNJD010000023">
    <property type="protein sequence ID" value="MDK3020222.1"/>
    <property type="molecule type" value="Genomic_DNA"/>
</dbReference>
<feature type="signal peptide" evidence="1">
    <location>
        <begin position="1"/>
        <end position="17"/>
    </location>
</feature>
<comment type="caution">
    <text evidence="3">The sequence shown here is derived from an EMBL/GenBank/DDBJ whole genome shotgun (WGS) entry which is preliminary data.</text>
</comment>
<sequence length="128" mass="13705">MHPLVLSLALLGLSMCAAEPDGFGPADRVWQLTSLDGTAFTARATLSFPEDGQIAGEAPCNRYSGVMTTPYPWFDAGQVVSTRRACPELAAEQQFLSALSTMHSAERDGDVLILRAPAGREMRFTAGD</sequence>
<dbReference type="Pfam" id="PF03724">
    <property type="entry name" value="META"/>
    <property type="match status" value="1"/>
</dbReference>
<evidence type="ECO:0000313" key="4">
    <source>
        <dbReference type="Proteomes" id="UP001243757"/>
    </source>
</evidence>
<proteinExistence type="predicted"/>
<reference evidence="3 4" key="1">
    <citation type="submission" date="2023-05" db="EMBL/GenBank/DDBJ databases">
        <title>Pseudodonghicola sp. nov.</title>
        <authorList>
            <person name="Huang J."/>
        </authorList>
    </citation>
    <scope>NUCLEOTIDE SEQUENCE [LARGE SCALE GENOMIC DNA]</scope>
    <source>
        <strain evidence="3 4">IC7</strain>
    </source>
</reference>
<feature type="domain" description="DUF306" evidence="2">
    <location>
        <begin position="27"/>
        <end position="124"/>
    </location>
</feature>
<dbReference type="RefSeq" id="WP_284482913.1">
    <property type="nucleotide sequence ID" value="NZ_JASNJD010000023.1"/>
</dbReference>
<keyword evidence="4" id="KW-1185">Reference proteome</keyword>
<protein>
    <submittedName>
        <fullName evidence="3">META domain-containing protein</fullName>
    </submittedName>
</protein>
<dbReference type="InterPro" id="IPR053147">
    <property type="entry name" value="Hsp_HslJ-like"/>
</dbReference>
<organism evidence="3 4">
    <name type="scientific">Pseudodonghicola flavimaris</name>
    <dbReference type="NCBI Taxonomy" id="3050036"/>
    <lineage>
        <taxon>Bacteria</taxon>
        <taxon>Pseudomonadati</taxon>
        <taxon>Pseudomonadota</taxon>
        <taxon>Alphaproteobacteria</taxon>
        <taxon>Rhodobacterales</taxon>
        <taxon>Paracoccaceae</taxon>
        <taxon>Pseudodonghicola</taxon>
    </lineage>
</organism>
<accession>A0ABT7F6J1</accession>
<dbReference type="PANTHER" id="PTHR35535">
    <property type="entry name" value="HEAT SHOCK PROTEIN HSLJ"/>
    <property type="match status" value="1"/>
</dbReference>